<dbReference type="Proteomes" id="UP001221898">
    <property type="component" value="Unassembled WGS sequence"/>
</dbReference>
<sequence length="149" mass="16343">MIILPSPASHMRLKYGFTASPGPDPGYGAPARSKYTAPRLLICYFTRQDLGKTWKSSPVRRACDALNLPIPTTMPIPATPAPSRSTLHIMRLHLSGANRSLPCHIRQKAFHCALYSRERGCARKRLCCFRGDPCSCFGTGLIGKFPSPG</sequence>
<name>A0AAD7RRF3_9TELE</name>
<evidence type="ECO:0000313" key="2">
    <source>
        <dbReference type="Proteomes" id="UP001221898"/>
    </source>
</evidence>
<organism evidence="1 2">
    <name type="scientific">Aldrovandia affinis</name>
    <dbReference type="NCBI Taxonomy" id="143900"/>
    <lineage>
        <taxon>Eukaryota</taxon>
        <taxon>Metazoa</taxon>
        <taxon>Chordata</taxon>
        <taxon>Craniata</taxon>
        <taxon>Vertebrata</taxon>
        <taxon>Euteleostomi</taxon>
        <taxon>Actinopterygii</taxon>
        <taxon>Neopterygii</taxon>
        <taxon>Teleostei</taxon>
        <taxon>Notacanthiformes</taxon>
        <taxon>Halosauridae</taxon>
        <taxon>Aldrovandia</taxon>
    </lineage>
</organism>
<gene>
    <name evidence="1" type="ORF">AAFF_G00124110</name>
</gene>
<proteinExistence type="predicted"/>
<comment type="caution">
    <text evidence="1">The sequence shown here is derived from an EMBL/GenBank/DDBJ whole genome shotgun (WGS) entry which is preliminary data.</text>
</comment>
<protein>
    <submittedName>
        <fullName evidence="1">Uncharacterized protein</fullName>
    </submittedName>
</protein>
<accession>A0AAD7RRF3</accession>
<evidence type="ECO:0000313" key="1">
    <source>
        <dbReference type="EMBL" id="KAJ8389014.1"/>
    </source>
</evidence>
<dbReference type="AlphaFoldDB" id="A0AAD7RRF3"/>
<dbReference type="EMBL" id="JAINUG010000187">
    <property type="protein sequence ID" value="KAJ8389014.1"/>
    <property type="molecule type" value="Genomic_DNA"/>
</dbReference>
<keyword evidence="2" id="KW-1185">Reference proteome</keyword>
<reference evidence="1" key="1">
    <citation type="journal article" date="2023" name="Science">
        <title>Genome structures resolve the early diversification of teleost fishes.</title>
        <authorList>
            <person name="Parey E."/>
            <person name="Louis A."/>
            <person name="Montfort J."/>
            <person name="Bouchez O."/>
            <person name="Roques C."/>
            <person name="Iampietro C."/>
            <person name="Lluch J."/>
            <person name="Castinel A."/>
            <person name="Donnadieu C."/>
            <person name="Desvignes T."/>
            <person name="Floi Bucao C."/>
            <person name="Jouanno E."/>
            <person name="Wen M."/>
            <person name="Mejri S."/>
            <person name="Dirks R."/>
            <person name="Jansen H."/>
            <person name="Henkel C."/>
            <person name="Chen W.J."/>
            <person name="Zahm M."/>
            <person name="Cabau C."/>
            <person name="Klopp C."/>
            <person name="Thompson A.W."/>
            <person name="Robinson-Rechavi M."/>
            <person name="Braasch I."/>
            <person name="Lecointre G."/>
            <person name="Bobe J."/>
            <person name="Postlethwait J.H."/>
            <person name="Berthelot C."/>
            <person name="Roest Crollius H."/>
            <person name="Guiguen Y."/>
        </authorList>
    </citation>
    <scope>NUCLEOTIDE SEQUENCE</scope>
    <source>
        <strain evidence="1">NC1722</strain>
    </source>
</reference>